<accession>A0A8B6GD52</accession>
<dbReference type="GO" id="GO:0018279">
    <property type="term" value="P:protein N-linked glycosylation via asparagine"/>
    <property type="evidence" value="ECO:0007669"/>
    <property type="project" value="TreeGrafter"/>
</dbReference>
<dbReference type="Gene3D" id="1.10.238.10">
    <property type="entry name" value="EF-hand"/>
    <property type="match status" value="2"/>
</dbReference>
<proteinExistence type="inferred from homology"/>
<evidence type="ECO:0000256" key="10">
    <source>
        <dbReference type="ARBA" id="ARBA00022676"/>
    </source>
</evidence>
<evidence type="ECO:0000256" key="6">
    <source>
        <dbReference type="ARBA" id="ARBA00006375"/>
    </source>
</evidence>
<dbReference type="UniPathway" id="UPA00378"/>
<dbReference type="GO" id="GO:0055085">
    <property type="term" value="P:transmembrane transport"/>
    <property type="evidence" value="ECO:0007669"/>
    <property type="project" value="InterPro"/>
</dbReference>
<dbReference type="InterPro" id="IPR023395">
    <property type="entry name" value="MCP_dom_sf"/>
</dbReference>
<evidence type="ECO:0000256" key="22">
    <source>
        <dbReference type="ARBA" id="ARBA00038674"/>
    </source>
</evidence>
<feature type="transmembrane region" description="Helical" evidence="26">
    <location>
        <begin position="242"/>
        <end position="262"/>
    </location>
</feature>
<feature type="transmembrane region" description="Helical" evidence="26">
    <location>
        <begin position="215"/>
        <end position="235"/>
    </location>
</feature>
<feature type="transmembrane region" description="Helical" evidence="26">
    <location>
        <begin position="392"/>
        <end position="410"/>
    </location>
</feature>
<evidence type="ECO:0000256" key="19">
    <source>
        <dbReference type="ARBA" id="ARBA00023128"/>
    </source>
</evidence>
<dbReference type="EC" id="2.4.99.18" evidence="8"/>
<feature type="transmembrane region" description="Helical" evidence="26">
    <location>
        <begin position="274"/>
        <end position="291"/>
    </location>
</feature>
<comment type="subunit">
    <text evidence="22">Homodimer (via N-terminus).</text>
</comment>
<evidence type="ECO:0000256" key="5">
    <source>
        <dbReference type="ARBA" id="ARBA00004922"/>
    </source>
</evidence>
<dbReference type="PANTHER" id="PTHR13872">
    <property type="entry name" value="DOLICHYL-DIPHOSPHOOLIGOSACCHARIDE--PROTEIN GLYCOSYLTRANSFERASE SUBUNIT"/>
    <property type="match status" value="1"/>
</dbReference>
<keyword evidence="12 24" id="KW-0812">Transmembrane</keyword>
<keyword evidence="9" id="KW-0813">Transport</keyword>
<feature type="transmembrane region" description="Helical" evidence="26">
    <location>
        <begin position="303"/>
        <end position="328"/>
    </location>
</feature>
<keyword evidence="10" id="KW-0328">Glycosyltransferase</keyword>
<evidence type="ECO:0000256" key="18">
    <source>
        <dbReference type="ARBA" id="ARBA00022989"/>
    </source>
</evidence>
<evidence type="ECO:0000256" key="25">
    <source>
        <dbReference type="SAM" id="MobiDB-lite"/>
    </source>
</evidence>
<dbReference type="GO" id="GO:0004579">
    <property type="term" value="F:dolichyl-diphosphooligosaccharide-protein glycotransferase activity"/>
    <property type="evidence" value="ECO:0007669"/>
    <property type="project" value="UniProtKB-EC"/>
</dbReference>
<evidence type="ECO:0000256" key="21">
    <source>
        <dbReference type="ARBA" id="ARBA00023211"/>
    </source>
</evidence>
<evidence type="ECO:0000256" key="2">
    <source>
        <dbReference type="ARBA" id="ARBA00001946"/>
    </source>
</evidence>
<dbReference type="Proteomes" id="UP000596742">
    <property type="component" value="Unassembled WGS sequence"/>
</dbReference>
<evidence type="ECO:0000259" key="27">
    <source>
        <dbReference type="PROSITE" id="PS50222"/>
    </source>
</evidence>
<dbReference type="FunFam" id="1.50.40.10:FF:000004">
    <property type="entry name" value="Calcium-binding mitochondrial carrier protein Aralar1"/>
    <property type="match status" value="1"/>
</dbReference>
<comment type="cofactor">
    <cofactor evidence="1">
        <name>Mn(2+)</name>
        <dbReference type="ChEBI" id="CHEBI:29035"/>
    </cofactor>
</comment>
<dbReference type="OrthoDB" id="2161at2759"/>
<dbReference type="GO" id="GO:0005743">
    <property type="term" value="C:mitochondrial inner membrane"/>
    <property type="evidence" value="ECO:0007669"/>
    <property type="project" value="UniProtKB-SubCell"/>
</dbReference>
<dbReference type="InterPro" id="IPR002048">
    <property type="entry name" value="EF_hand_dom"/>
</dbReference>
<dbReference type="PROSITE" id="PS50222">
    <property type="entry name" value="EF_HAND_2"/>
    <property type="match status" value="2"/>
</dbReference>
<keyword evidence="20 24" id="KW-0472">Membrane</keyword>
<dbReference type="SUPFAM" id="SSF103506">
    <property type="entry name" value="Mitochondrial carrier"/>
    <property type="match status" value="1"/>
</dbReference>
<comment type="cofactor">
    <cofactor evidence="2">
        <name>Mg(2+)</name>
        <dbReference type="ChEBI" id="CHEBI:18420"/>
    </cofactor>
</comment>
<keyword evidence="29" id="KW-1185">Reference proteome</keyword>
<dbReference type="Pfam" id="PF13405">
    <property type="entry name" value="EF-hand_6"/>
    <property type="match status" value="1"/>
</dbReference>
<feature type="transmembrane region" description="Helical" evidence="26">
    <location>
        <begin position="121"/>
        <end position="139"/>
    </location>
</feature>
<dbReference type="AlphaFoldDB" id="A0A8B6GD52"/>
<dbReference type="InterPro" id="IPR011992">
    <property type="entry name" value="EF-hand-dom_pair"/>
</dbReference>
<keyword evidence="14" id="KW-0677">Repeat</keyword>
<dbReference type="EMBL" id="UYJE01008238">
    <property type="protein sequence ID" value="VDI62257.1"/>
    <property type="molecule type" value="Genomic_DNA"/>
</dbReference>
<evidence type="ECO:0000256" key="9">
    <source>
        <dbReference type="ARBA" id="ARBA00022448"/>
    </source>
</evidence>
<dbReference type="GO" id="GO:0043687">
    <property type="term" value="P:post-translational protein modification"/>
    <property type="evidence" value="ECO:0007669"/>
    <property type="project" value="TreeGrafter"/>
</dbReference>
<keyword evidence="17" id="KW-0460">Magnesium</keyword>
<comment type="similarity">
    <text evidence="6">Belongs to the mitochondrial carrier (TC 2.A.29) family.</text>
</comment>
<gene>
    <name evidence="28" type="ORF">MGAL_10B040928</name>
</gene>
<keyword evidence="11" id="KW-0808">Transferase</keyword>
<dbReference type="GO" id="GO:0012505">
    <property type="term" value="C:endomembrane system"/>
    <property type="evidence" value="ECO:0007669"/>
    <property type="project" value="UniProtKB-SubCell"/>
</dbReference>
<comment type="pathway">
    <text evidence="5">Protein modification; protein glycosylation.</text>
</comment>
<feature type="domain" description="EF-hand" evidence="27">
    <location>
        <begin position="652"/>
        <end position="687"/>
    </location>
</feature>
<keyword evidence="21" id="KW-0464">Manganese</keyword>
<evidence type="ECO:0000256" key="17">
    <source>
        <dbReference type="ARBA" id="ARBA00022842"/>
    </source>
</evidence>
<feature type="repeat" description="Solcar" evidence="24">
    <location>
        <begin position="922"/>
        <end position="1006"/>
    </location>
</feature>
<comment type="subcellular location">
    <subcellularLocation>
        <location evidence="3">Endomembrane system</location>
        <topology evidence="3">Multi-pass membrane protein</topology>
    </subcellularLocation>
    <subcellularLocation>
        <location evidence="4">Mitochondrion inner membrane</location>
        <topology evidence="4">Multi-pass membrane protein</topology>
    </subcellularLocation>
</comment>
<dbReference type="PROSITE" id="PS50920">
    <property type="entry name" value="SOLCAR"/>
    <property type="match status" value="3"/>
</dbReference>
<evidence type="ECO:0000313" key="28">
    <source>
        <dbReference type="EMBL" id="VDI62257.1"/>
    </source>
</evidence>
<dbReference type="Pfam" id="PF02516">
    <property type="entry name" value="STT3"/>
    <property type="match status" value="1"/>
</dbReference>
<feature type="transmembrane region" description="Helical" evidence="26">
    <location>
        <begin position="20"/>
        <end position="43"/>
    </location>
</feature>
<dbReference type="GO" id="GO:0043490">
    <property type="term" value="P:malate-aspartate shuttle"/>
    <property type="evidence" value="ECO:0007669"/>
    <property type="project" value="UniProtKB-ARBA"/>
</dbReference>
<evidence type="ECO:0000256" key="7">
    <source>
        <dbReference type="ARBA" id="ARBA00010810"/>
    </source>
</evidence>
<evidence type="ECO:0000256" key="23">
    <source>
        <dbReference type="ARBA" id="ARBA00048829"/>
    </source>
</evidence>
<organism evidence="28 29">
    <name type="scientific">Mytilus galloprovincialis</name>
    <name type="common">Mediterranean mussel</name>
    <dbReference type="NCBI Taxonomy" id="29158"/>
    <lineage>
        <taxon>Eukaryota</taxon>
        <taxon>Metazoa</taxon>
        <taxon>Spiralia</taxon>
        <taxon>Lophotrochozoa</taxon>
        <taxon>Mollusca</taxon>
        <taxon>Bivalvia</taxon>
        <taxon>Autobranchia</taxon>
        <taxon>Pteriomorphia</taxon>
        <taxon>Mytilida</taxon>
        <taxon>Mytiloidea</taxon>
        <taxon>Mytilidae</taxon>
        <taxon>Mytilinae</taxon>
        <taxon>Mytilus</taxon>
    </lineage>
</organism>
<dbReference type="SUPFAM" id="SSF47473">
    <property type="entry name" value="EF-hand"/>
    <property type="match status" value="2"/>
</dbReference>
<evidence type="ECO:0000256" key="14">
    <source>
        <dbReference type="ARBA" id="ARBA00022737"/>
    </source>
</evidence>
<evidence type="ECO:0000256" key="3">
    <source>
        <dbReference type="ARBA" id="ARBA00004127"/>
    </source>
</evidence>
<feature type="transmembrane region" description="Helical" evidence="26">
    <location>
        <begin position="363"/>
        <end position="385"/>
    </location>
</feature>
<keyword evidence="13" id="KW-0479">Metal-binding</keyword>
<dbReference type="InterPro" id="IPR048307">
    <property type="entry name" value="STT3_N"/>
</dbReference>
<feature type="transmembrane region" description="Helical" evidence="26">
    <location>
        <begin position="176"/>
        <end position="203"/>
    </location>
</feature>
<comment type="similarity">
    <text evidence="7">Belongs to the STT3 family.</text>
</comment>
<evidence type="ECO:0000256" key="24">
    <source>
        <dbReference type="PROSITE-ProRule" id="PRU00282"/>
    </source>
</evidence>
<evidence type="ECO:0000256" key="11">
    <source>
        <dbReference type="ARBA" id="ARBA00022679"/>
    </source>
</evidence>
<feature type="repeat" description="Solcar" evidence="24">
    <location>
        <begin position="1014"/>
        <end position="1102"/>
    </location>
</feature>
<evidence type="ECO:0000256" key="12">
    <source>
        <dbReference type="ARBA" id="ARBA00022692"/>
    </source>
</evidence>
<dbReference type="Gene3D" id="1.50.40.10">
    <property type="entry name" value="Mitochondrial carrier domain"/>
    <property type="match status" value="1"/>
</dbReference>
<evidence type="ECO:0000256" key="16">
    <source>
        <dbReference type="ARBA" id="ARBA00022837"/>
    </source>
</evidence>
<name>A0A8B6GD52_MYTGA</name>
<protein>
    <recommendedName>
        <fullName evidence="8">dolichyl-diphosphooligosaccharide--protein glycotransferase</fullName>
        <ecNumber evidence="8">2.4.99.18</ecNumber>
    </recommendedName>
</protein>
<dbReference type="SMART" id="SM00054">
    <property type="entry name" value="EFh"/>
    <property type="match status" value="2"/>
</dbReference>
<evidence type="ECO:0000313" key="29">
    <source>
        <dbReference type="Proteomes" id="UP000596742"/>
    </source>
</evidence>
<keyword evidence="18 26" id="KW-1133">Transmembrane helix</keyword>
<comment type="caution">
    <text evidence="28">The sequence shown here is derived from an EMBL/GenBank/DDBJ whole genome shotgun (WGS) entry which is preliminary data.</text>
</comment>
<evidence type="ECO:0000256" key="26">
    <source>
        <dbReference type="SAM" id="Phobius"/>
    </source>
</evidence>
<dbReference type="PROSITE" id="PS00018">
    <property type="entry name" value="EF_HAND_1"/>
    <property type="match status" value="1"/>
</dbReference>
<evidence type="ECO:0000256" key="8">
    <source>
        <dbReference type="ARBA" id="ARBA00012605"/>
    </source>
</evidence>
<dbReference type="PRINTS" id="PR00926">
    <property type="entry name" value="MITOCARRIER"/>
</dbReference>
<keyword evidence="16" id="KW-0106">Calcium</keyword>
<evidence type="ECO:0000256" key="1">
    <source>
        <dbReference type="ARBA" id="ARBA00001936"/>
    </source>
</evidence>
<evidence type="ECO:0000256" key="15">
    <source>
        <dbReference type="ARBA" id="ARBA00022792"/>
    </source>
</evidence>
<feature type="transmembrane region" description="Helical" evidence="26">
    <location>
        <begin position="145"/>
        <end position="164"/>
    </location>
</feature>
<comment type="catalytic activity">
    <reaction evidence="23">
        <text>a di-trans,poly-cis-dolichyl diphosphooligosaccharide + L-asparaginyl-[protein] = N(4)-(oligosaccharide-(1-&gt;4)-N-acetyl-beta-D-glucosaminyl-(1-&gt;4)-N-acetyl-beta-D-glucosaminyl)-L-asparaginyl-[protein] + a di-trans,poly-cis-dolichyl diphosphate + H(+)</text>
        <dbReference type="Rhea" id="RHEA:22980"/>
        <dbReference type="Rhea" id="RHEA-COMP:12804"/>
        <dbReference type="Rhea" id="RHEA-COMP:12805"/>
        <dbReference type="Rhea" id="RHEA-COMP:19506"/>
        <dbReference type="Rhea" id="RHEA-COMP:19509"/>
        <dbReference type="ChEBI" id="CHEBI:15378"/>
        <dbReference type="ChEBI" id="CHEBI:50347"/>
        <dbReference type="ChEBI" id="CHEBI:57497"/>
        <dbReference type="ChEBI" id="CHEBI:57570"/>
        <dbReference type="ChEBI" id="CHEBI:132529"/>
        <dbReference type="EC" id="2.4.99.18"/>
    </reaction>
</comment>
<dbReference type="GO" id="GO:0005509">
    <property type="term" value="F:calcium ion binding"/>
    <property type="evidence" value="ECO:0007669"/>
    <property type="project" value="InterPro"/>
</dbReference>
<dbReference type="InterPro" id="IPR003674">
    <property type="entry name" value="Oligo_trans_STT3"/>
</dbReference>
<dbReference type="PANTHER" id="PTHR13872:SF1">
    <property type="entry name" value="DOLICHYL-DIPHOSPHOOLIGOSACCHARIDE--PROTEIN GLYCOSYLTRANSFERASE SUBUNIT STT3B"/>
    <property type="match status" value="1"/>
</dbReference>
<dbReference type="InterPro" id="IPR018247">
    <property type="entry name" value="EF_Hand_1_Ca_BS"/>
</dbReference>
<reference evidence="28" key="1">
    <citation type="submission" date="2018-11" db="EMBL/GenBank/DDBJ databases">
        <authorList>
            <person name="Alioto T."/>
            <person name="Alioto T."/>
        </authorList>
    </citation>
    <scope>NUCLEOTIDE SEQUENCE</scope>
</reference>
<evidence type="ECO:0000256" key="4">
    <source>
        <dbReference type="ARBA" id="ARBA00004448"/>
    </source>
</evidence>
<dbReference type="InterPro" id="IPR018108">
    <property type="entry name" value="MCP_transmembrane"/>
</dbReference>
<evidence type="ECO:0000256" key="20">
    <source>
        <dbReference type="ARBA" id="ARBA00023136"/>
    </source>
</evidence>
<keyword evidence="15" id="KW-0999">Mitochondrion inner membrane</keyword>
<keyword evidence="19" id="KW-0496">Mitochondrion</keyword>
<feature type="domain" description="EF-hand" evidence="27">
    <location>
        <begin position="581"/>
        <end position="616"/>
    </location>
</feature>
<sequence length="1162" mass="130997">MADAGVKTEIRSSMWNPGGLQSLLTFVILTLTWIVAFSSRLFAVIRFESIIHEFDPWFNYRATHYMVENGFYNFLNWFDDRAWYPLGRIVGGTVYPGLMVTSGTIHWVLSHLNIPVHIRDVCVFLAPIFSGLTALATYFFTKEVWSKGAGLFAACFIAIVPGYISRSVAGSYDNEGIAIFALMFTYYLWIKAVKTGSVFWAVLTALSYFYMVSAWGGYVFIINLIPLHVFVLLLMGRYSRRIFIAYTSFFIVGLICSMQIPFVGFQPIKTSEHMASAGVFALVIAYSALKYTQSFLSKAEFKYFFLVSAASAAGFIFCTVVGLTWAGYIHPWSGRFYSLWDTGYAKIHIPIIASVSEHQPTTWVSFFFDLHILVCAFPAGVWYCVKEVNDERVFVILYAIFASYFAGVMVRLMLTLTPIVCVLAAIAFSKTFEIYLKDDSPKSSSKEEEEEKKQDNKNDRLYDKPQDDVFKIKSPAAALSKILPVRVQHVQCDMKSKKIELLKRSEHEQLREIFAKYASGTTSSGEQFMTYSDLIQKYLQLLDINNYDEYTLSLFGSSVDTSRDNMISYTEFQAFEALLCLPDAMYALAFQIFDRNGNGYITGDEFQDIINHTTLNREIPFDFNCDFIKLHFGKDKDRKVTYSEFTQLIHDFHEEHALQAFRKFDKKNTGSISAKDFEYLMVTLKSFLLSEFVQDNLITVTVGGGGHRHVSYAYFSAFVSLLNNMELVKKLYLAITRGNRNVEVTKEEMLYQAQEFAQITPLEIDILCQLVGIQHQTGRINFEDLEVISPIEGRETPFTLQMQIAEEKLRFEQGTERTPLLSVLESGYRFFLGSIAGATGATAVYPIDLVKTRLQNQRSAMVGELMYKNSWDCFNKVLRHEGARGLYRGLGPQLVGVCPEKAIKLTMNDFMRDQLMNKDGSLPLWAEMVAGGTAGASQVMFTNPLEIVKIRLQVAGEIVGGARVSAFTVIKELGIMGLYKGSRACFLRDIPFSAIYFPAYAHVKKMLADENGYNHPGTLLLAATIAGMPAAAIPTPADVIKTRLQVASRKGQTTYRGLMHCAQTILREEGFSAFWKGTPARVLRSSPQFGVTLLTYELLQRTFRIDFGGRRPEGSEASATKIEEQLSRNPDHIGGYRLAKATFAGMEAKFGLMLPKFNKSVG</sequence>
<feature type="repeat" description="Solcar" evidence="24">
    <location>
        <begin position="824"/>
        <end position="914"/>
    </location>
</feature>
<evidence type="ECO:0000256" key="13">
    <source>
        <dbReference type="ARBA" id="ARBA00022723"/>
    </source>
</evidence>
<dbReference type="Pfam" id="PF00153">
    <property type="entry name" value="Mito_carr"/>
    <property type="match status" value="3"/>
</dbReference>
<dbReference type="InterPro" id="IPR002067">
    <property type="entry name" value="MCP"/>
</dbReference>
<feature type="region of interest" description="Disordered" evidence="25">
    <location>
        <begin position="440"/>
        <end position="463"/>
    </location>
</feature>